<dbReference type="KEGG" id="vg:65102701"/>
<name>A0A3S5HA07_9GAMA</name>
<accession>A0A3S5HA07</accession>
<dbReference type="GeneID" id="65102701"/>
<organism evidence="1">
    <name type="scientific">Vombatid gammaherpesvirus 1</name>
    <dbReference type="NCBI Taxonomy" id="2052651"/>
    <lineage>
        <taxon>Viruses</taxon>
        <taxon>Duplodnaviria</taxon>
        <taxon>Heunggongvirae</taxon>
        <taxon>Peploviricota</taxon>
        <taxon>Herviviricetes</taxon>
        <taxon>Herpesvirales</taxon>
        <taxon>Orthoherpesviridae</taxon>
        <taxon>Gammaherpesvirinae</taxon>
        <taxon>Manticavirus</taxon>
        <taxon>Manticavirus vombatidgamma1</taxon>
    </lineage>
</organism>
<proteinExistence type="predicted"/>
<protein>
    <submittedName>
        <fullName evidence="1">BRRF1</fullName>
    </submittedName>
</protein>
<evidence type="ECO:0000313" key="2">
    <source>
        <dbReference type="Proteomes" id="UP000679767"/>
    </source>
</evidence>
<reference evidence="1" key="1">
    <citation type="submission" date="2017-11" db="EMBL/GenBank/DDBJ databases">
        <title>The distinct marsupial branch of gammaherpesviruses includes novel host-derived genes seldom found in other viruses.</title>
        <authorList>
            <person name="Vaz P.K."/>
        </authorList>
    </citation>
    <scope>NUCLEOTIDE SEQUENCE</scope>
    <source>
        <strain evidence="1">V3187/11</strain>
    </source>
</reference>
<sequence length="308" mass="35352">MDYFSMVEAVSTVPKCVELLAKFRDWWYLTDEGICDALDIHHMPPHMENMRLDALCQLALKTMCVNSMLKATLQEEALVLNSIVNYMKQNAVLLARSGGLPRGMCWARGIYEHIDSFHSSGLVHTLIKCLEGLLGHGYPAIYAARPYVDIEADPVRWLDGMLVDIKPDLRAVVLDSFSKWQQRIPTIHYLQKISMRFYSILSDYLCREKAIFNVCYNRLVVWTVELMLFEKALAKGVLPSRVNFVRKLLESLFGEVQSALADAPMCLEKELLLTDLARLRHSFSDSREMCDPVLFMFLERLSTEMSNQ</sequence>
<dbReference type="RefSeq" id="YP_010087417.1">
    <property type="nucleotide sequence ID" value="NC_055554.1"/>
</dbReference>
<evidence type="ECO:0000313" key="1">
    <source>
        <dbReference type="EMBL" id="AZB49147.1"/>
    </source>
</evidence>
<gene>
    <name evidence="1" type="primary">ORF49</name>
</gene>
<keyword evidence="2" id="KW-1185">Reference proteome</keyword>
<dbReference type="Proteomes" id="UP000679767">
    <property type="component" value="Segment"/>
</dbReference>
<dbReference type="EMBL" id="MG452721">
    <property type="protein sequence ID" value="AZB49147.1"/>
    <property type="molecule type" value="Genomic_DNA"/>
</dbReference>